<proteinExistence type="predicted"/>
<dbReference type="SMART" id="SM00710">
    <property type="entry name" value="PbH1"/>
    <property type="match status" value="4"/>
</dbReference>
<gene>
    <name evidence="3" type="ORF">NAF29_13810</name>
</gene>
<name>A0AA42B8P4_9GAMM</name>
<dbReference type="InterPro" id="IPR039448">
    <property type="entry name" value="Beta_helix"/>
</dbReference>
<dbReference type="Proteomes" id="UP001165393">
    <property type="component" value="Unassembled WGS sequence"/>
</dbReference>
<keyword evidence="1" id="KW-0732">Signal</keyword>
<evidence type="ECO:0000256" key="1">
    <source>
        <dbReference type="SAM" id="SignalP"/>
    </source>
</evidence>
<feature type="signal peptide" evidence="1">
    <location>
        <begin position="1"/>
        <end position="29"/>
    </location>
</feature>
<dbReference type="EMBL" id="JAMQGP010000007">
    <property type="protein sequence ID" value="MCM2680738.1"/>
    <property type="molecule type" value="Genomic_DNA"/>
</dbReference>
<dbReference type="InterPro" id="IPR011050">
    <property type="entry name" value="Pectin_lyase_fold/virulence"/>
</dbReference>
<feature type="chain" id="PRO_5041294279" evidence="1">
    <location>
        <begin position="30"/>
        <end position="546"/>
    </location>
</feature>
<dbReference type="InterPro" id="IPR012334">
    <property type="entry name" value="Pectin_lyas_fold"/>
</dbReference>
<evidence type="ECO:0000259" key="2">
    <source>
        <dbReference type="Pfam" id="PF13229"/>
    </source>
</evidence>
<dbReference type="SUPFAM" id="SSF51126">
    <property type="entry name" value="Pectin lyase-like"/>
    <property type="match status" value="1"/>
</dbReference>
<evidence type="ECO:0000313" key="3">
    <source>
        <dbReference type="EMBL" id="MCM2680738.1"/>
    </source>
</evidence>
<dbReference type="RefSeq" id="WP_251262222.1">
    <property type="nucleotide sequence ID" value="NZ_JAMQGP010000007.1"/>
</dbReference>
<organism evidence="3 4">
    <name type="scientific">Echinimonas agarilytica</name>
    <dbReference type="NCBI Taxonomy" id="1215918"/>
    <lineage>
        <taxon>Bacteria</taxon>
        <taxon>Pseudomonadati</taxon>
        <taxon>Pseudomonadota</taxon>
        <taxon>Gammaproteobacteria</taxon>
        <taxon>Alteromonadales</taxon>
        <taxon>Echinimonadaceae</taxon>
        <taxon>Echinimonas</taxon>
    </lineage>
</organism>
<accession>A0AA42B8P4</accession>
<protein>
    <submittedName>
        <fullName evidence="3">Right-handed parallel beta-helix repeat-containing protein</fullName>
    </submittedName>
</protein>
<keyword evidence="4" id="KW-1185">Reference proteome</keyword>
<dbReference type="InterPro" id="IPR006626">
    <property type="entry name" value="PbH1"/>
</dbReference>
<dbReference type="AlphaFoldDB" id="A0AA42B8P4"/>
<feature type="domain" description="Right handed beta helix" evidence="2">
    <location>
        <begin position="113"/>
        <end position="299"/>
    </location>
</feature>
<dbReference type="Gene3D" id="2.160.20.10">
    <property type="entry name" value="Single-stranded right-handed beta-helix, Pectin lyase-like"/>
    <property type="match status" value="1"/>
</dbReference>
<reference evidence="3 4" key="1">
    <citation type="journal article" date="2013" name="Antonie Van Leeuwenhoek">
        <title>Echinimonas agarilytica gen. nov., sp. nov., a new gammaproteobacterium isolated from the sea urchin Strongylocentrotus intermedius.</title>
        <authorList>
            <person name="Nedashkovskaya O.I."/>
            <person name="Stenkova A.M."/>
            <person name="Zhukova N.V."/>
            <person name="Van Trappen S."/>
            <person name="Lee J.S."/>
            <person name="Kim S.B."/>
        </authorList>
    </citation>
    <scope>NUCLEOTIDE SEQUENCE [LARGE SCALE GENOMIC DNA]</scope>
    <source>
        <strain evidence="3 4">KMM 6351</strain>
    </source>
</reference>
<dbReference type="Pfam" id="PF13229">
    <property type="entry name" value="Beta_helix"/>
    <property type="match status" value="1"/>
</dbReference>
<sequence length="546" mass="58816">MTNPTFSTTRIAKSAILALMISSSFAASAAIVDVYDAAQLQQALRAAQAGDEIVVNPGVYVGNKSSSTSGNSKAHFFSDRSGNESAPIALRSLSPSNKQILQGENVDSGYVFYLKGDHWVIKDLKFSTAQKGIMLEGANNNQIDNVEVSNIGAEAVHFRYFSSNNELSNCYIHDTGKRVGGEGYGEGVYVGTHDGHTSEKLDNSNDNRIGGCTIGPDVTAEAFDVKSGTNGTVIESNYISAKGIVGISGSPAADSFIDLKGTDNIIRNNKMDWQNDSNLDHAIFTYQEHRNSNVYDNEFTLSSGSAIFHILEETVHSVNNVRLDGGSKIVQADYQNSRWDDNLDSSIEKPAKVYSCFDELPNGCGTVPTEPDPDPEPPTGPSGYTYAADEDEMVVVSGQMDIAYGADSQFNYLYNQTAGVECSSSVFGDPIANVNKACFTKASEVTPPPSGDCAGTVDIVWSEKTEVDLTSNDCIRFDRDVAGETVQAWDSDANNSCDFRGEIESLENSSVVETMSSNYHAFSTLSGTTFKLSATNNCSYLKVRAY</sequence>
<evidence type="ECO:0000313" key="4">
    <source>
        <dbReference type="Proteomes" id="UP001165393"/>
    </source>
</evidence>
<comment type="caution">
    <text evidence="3">The sequence shown here is derived from an EMBL/GenBank/DDBJ whole genome shotgun (WGS) entry which is preliminary data.</text>
</comment>